<dbReference type="CDD" id="cd23311">
    <property type="entry name" value="beta-trefoil_FGF_Bnl-like"/>
    <property type="match status" value="1"/>
</dbReference>
<dbReference type="Proteomes" id="UP000503448">
    <property type="component" value="Segment"/>
</dbReference>
<dbReference type="RefSeq" id="YP_010087039.1">
    <property type="nucleotide sequence ID" value="NC_055502.1"/>
</dbReference>
<accession>A0A346TPX6</accession>
<evidence type="ECO:0000256" key="1">
    <source>
        <dbReference type="ARBA" id="ARBA00007936"/>
    </source>
</evidence>
<evidence type="ECO:0000313" key="3">
    <source>
        <dbReference type="Proteomes" id="UP000503448"/>
    </source>
</evidence>
<evidence type="ECO:0000313" key="2">
    <source>
        <dbReference type="EMBL" id="AXU41636.1"/>
    </source>
</evidence>
<dbReference type="SUPFAM" id="SSF50353">
    <property type="entry name" value="Cytokine"/>
    <property type="match status" value="1"/>
</dbReference>
<protein>
    <submittedName>
        <fullName evidence="2">FGF</fullName>
    </submittedName>
</protein>
<reference evidence="2 3" key="1">
    <citation type="submission" date="2018-05" db="EMBL/GenBank/DDBJ databases">
        <title>The complete genome sequence of an alphabaculovirus isolated from the southern armyworm, Spodoptera eridania.</title>
        <authorList>
            <person name="Harrison R.L."/>
            <person name="Rowley D.L."/>
        </authorList>
    </citation>
    <scope>NUCLEOTIDE SEQUENCE [LARGE SCALE GENOMIC DNA]</scope>
    <source>
        <strain evidence="2">251</strain>
    </source>
</reference>
<comment type="similarity">
    <text evidence="1">Belongs to the heparin-binding growth factors family.</text>
</comment>
<sequence>MVVQIVSFLLLAVATVRALPIGNVSDAPLRIGTQNHVHIYLNHYLLQMNANGTVDGAFDAVPSNQTLWHRIARPDGMMLLRSSRYCTYLCINECGYGYAALLPNNECLWSEIYDEFNNRFIVKQFENNRTAYLALNSAGKLKRVVLLKKEKLMDAYEQAHVFIKNPTTESNFTESCNPLNTKKLNYTPPKTCKNPPRHKTKKAVTMILESTTPTTTPRVEETVTEPATMKVVSISSPLPIIPESIIREVFNISSTDTTNTNVSSDTSVSNTTEENNKIEKNVVVNATIVNRMDGKPEISNEVIPVMGADDVVYLDATMTNKTKEGAIPKNFYYHDEEFSIRTLSTKEDVVVKKKSSVSNSKRVVEDVKESIENVISKLIAAGNSTSAAVPTLFVHHTTTLKFCFV</sequence>
<name>A0A346TPX6_9ABAC</name>
<dbReference type="GeneID" id="65102286"/>
<dbReference type="EMBL" id="MH320559">
    <property type="protein sequence ID" value="AXU41636.1"/>
    <property type="molecule type" value="Genomic_DNA"/>
</dbReference>
<dbReference type="InterPro" id="IPR002209">
    <property type="entry name" value="Fibroblast_GF_fam"/>
</dbReference>
<dbReference type="Pfam" id="PF00167">
    <property type="entry name" value="FGF"/>
    <property type="match status" value="1"/>
</dbReference>
<proteinExistence type="inferred from homology"/>
<organism evidence="2 3">
    <name type="scientific">Spodoptera eridania nucleopolyhedrovirus</name>
    <dbReference type="NCBI Taxonomy" id="2315721"/>
    <lineage>
        <taxon>Viruses</taxon>
        <taxon>Viruses incertae sedis</taxon>
        <taxon>Naldaviricetes</taxon>
        <taxon>Lefavirales</taxon>
        <taxon>Baculoviridae</taxon>
        <taxon>Alphabaculovirus</taxon>
        <taxon>Alphabaculovirus speridaniae</taxon>
    </lineage>
</organism>
<dbReference type="InterPro" id="IPR008996">
    <property type="entry name" value="IL1/FGF"/>
</dbReference>
<keyword evidence="3" id="KW-1185">Reference proteome</keyword>
<dbReference type="SMART" id="SM00442">
    <property type="entry name" value="FGF"/>
    <property type="match status" value="1"/>
</dbReference>
<dbReference type="KEGG" id="vg:65102286"/>
<dbReference type="GO" id="GO:0008083">
    <property type="term" value="F:growth factor activity"/>
    <property type="evidence" value="ECO:0007669"/>
    <property type="project" value="InterPro"/>
</dbReference>
<dbReference type="Gene3D" id="2.80.10.50">
    <property type="match status" value="1"/>
</dbReference>